<evidence type="ECO:0000256" key="1">
    <source>
        <dbReference type="SAM" id="MobiDB-lite"/>
    </source>
</evidence>
<dbReference type="RefSeq" id="WP_165600197.1">
    <property type="nucleotide sequence ID" value="NZ_SORZ01000001.1"/>
</dbReference>
<sequence>MRAISGNWLTQDKDGIFYLGPCELGGKRLCGWIAGLDYQEPKPPVDYWKRSECGLALLLHLKEEPGPRWVGDILDPRSGRIYDAVVRLMPDGRLKLRGYLGIPLFGRTEIWTRYHGPQPGANCRMKPLEADSSHNGATGVPRVAGAP</sequence>
<dbReference type="PANTHER" id="PTHR36919">
    <property type="entry name" value="BLR1215 PROTEIN"/>
    <property type="match status" value="1"/>
</dbReference>
<evidence type="ECO:0000313" key="3">
    <source>
        <dbReference type="EMBL" id="TPW35740.1"/>
    </source>
</evidence>
<evidence type="ECO:0000313" key="4">
    <source>
        <dbReference type="Proteomes" id="UP000315037"/>
    </source>
</evidence>
<protein>
    <submittedName>
        <fullName evidence="3">DUF2147 domain-containing protein</fullName>
    </submittedName>
</protein>
<dbReference type="Gene3D" id="2.40.128.520">
    <property type="match status" value="1"/>
</dbReference>
<organism evidence="3 4">
    <name type="scientific">Oecophyllibacter saccharovorans</name>
    <dbReference type="NCBI Taxonomy" id="2558360"/>
    <lineage>
        <taxon>Bacteria</taxon>
        <taxon>Pseudomonadati</taxon>
        <taxon>Pseudomonadota</taxon>
        <taxon>Alphaproteobacteria</taxon>
        <taxon>Acetobacterales</taxon>
        <taxon>Acetobacteraceae</taxon>
        <taxon>Oecophyllibacter</taxon>
    </lineage>
</organism>
<proteinExistence type="predicted"/>
<dbReference type="Proteomes" id="UP000315037">
    <property type="component" value="Unassembled WGS sequence"/>
</dbReference>
<name>A0A506UQX3_9PROT</name>
<dbReference type="AlphaFoldDB" id="A0A506UQX3"/>
<keyword evidence="4" id="KW-1185">Reference proteome</keyword>
<gene>
    <name evidence="3" type="ORF">E3202_01985</name>
</gene>
<dbReference type="PANTHER" id="PTHR36919:SF2">
    <property type="entry name" value="BLL6627 PROTEIN"/>
    <property type="match status" value="1"/>
</dbReference>
<dbReference type="Pfam" id="PF09917">
    <property type="entry name" value="DUF2147"/>
    <property type="match status" value="1"/>
</dbReference>
<feature type="region of interest" description="Disordered" evidence="1">
    <location>
        <begin position="126"/>
        <end position="147"/>
    </location>
</feature>
<feature type="domain" description="DUF2147" evidence="2">
    <location>
        <begin position="6"/>
        <end position="113"/>
    </location>
</feature>
<dbReference type="InterPro" id="IPR019223">
    <property type="entry name" value="DUF2147"/>
</dbReference>
<accession>A0A506UQX3</accession>
<comment type="caution">
    <text evidence="3">The sequence shown here is derived from an EMBL/GenBank/DDBJ whole genome shotgun (WGS) entry which is preliminary data.</text>
</comment>
<reference evidence="3 4" key="1">
    <citation type="submission" date="2019-03" db="EMBL/GenBank/DDBJ databases">
        <title>The complete genome sequence of Neokomagataea sp. Jb2 NBRC113641.</title>
        <authorList>
            <person name="Chua K.-O."/>
            <person name="Chan K.-G."/>
            <person name="See-Too W.-S."/>
        </authorList>
    </citation>
    <scope>NUCLEOTIDE SEQUENCE [LARGE SCALE GENOMIC DNA]</scope>
    <source>
        <strain evidence="3 4">Jb2</strain>
    </source>
</reference>
<evidence type="ECO:0000259" key="2">
    <source>
        <dbReference type="Pfam" id="PF09917"/>
    </source>
</evidence>
<dbReference type="EMBL" id="SORZ01000001">
    <property type="protein sequence ID" value="TPW35740.1"/>
    <property type="molecule type" value="Genomic_DNA"/>
</dbReference>